<evidence type="ECO:0008006" key="3">
    <source>
        <dbReference type="Google" id="ProtNLM"/>
    </source>
</evidence>
<name>A0A7W3LVJ0_ACTNM</name>
<accession>A0A7W3LVJ0</accession>
<reference evidence="1 2" key="1">
    <citation type="submission" date="2020-08" db="EMBL/GenBank/DDBJ databases">
        <title>Genomic Encyclopedia of Type Strains, Phase IV (KMG-IV): sequencing the most valuable type-strain genomes for metagenomic binning, comparative biology and taxonomic classification.</title>
        <authorList>
            <person name="Goeker M."/>
        </authorList>
    </citation>
    <scope>NUCLEOTIDE SEQUENCE [LARGE SCALE GENOMIC DNA]</scope>
    <source>
        <strain evidence="1 2">DSM 44197</strain>
    </source>
</reference>
<dbReference type="SUPFAM" id="SSF53448">
    <property type="entry name" value="Nucleotide-diphospho-sugar transferases"/>
    <property type="match status" value="1"/>
</dbReference>
<dbReference type="EMBL" id="JACJIA010000010">
    <property type="protein sequence ID" value="MBA8955029.1"/>
    <property type="molecule type" value="Genomic_DNA"/>
</dbReference>
<organism evidence="1 2">
    <name type="scientific">Actinomadura namibiensis</name>
    <dbReference type="NCBI Taxonomy" id="182080"/>
    <lineage>
        <taxon>Bacteria</taxon>
        <taxon>Bacillati</taxon>
        <taxon>Actinomycetota</taxon>
        <taxon>Actinomycetes</taxon>
        <taxon>Streptosporangiales</taxon>
        <taxon>Thermomonosporaceae</taxon>
        <taxon>Actinomadura</taxon>
    </lineage>
</organism>
<dbReference type="Proteomes" id="UP000572680">
    <property type="component" value="Unassembled WGS sequence"/>
</dbReference>
<gene>
    <name evidence="1" type="ORF">HNR61_006686</name>
</gene>
<dbReference type="InterPro" id="IPR029044">
    <property type="entry name" value="Nucleotide-diphossugar_trans"/>
</dbReference>
<keyword evidence="2" id="KW-1185">Reference proteome</keyword>
<dbReference type="AlphaFoldDB" id="A0A7W3LVJ0"/>
<proteinExistence type="predicted"/>
<dbReference type="Gene3D" id="3.90.550.10">
    <property type="entry name" value="Spore Coat Polysaccharide Biosynthesis Protein SpsA, Chain A"/>
    <property type="match status" value="1"/>
</dbReference>
<protein>
    <recommendedName>
        <fullName evidence="3">Glycosyltransferase</fullName>
    </recommendedName>
</protein>
<evidence type="ECO:0000313" key="2">
    <source>
        <dbReference type="Proteomes" id="UP000572680"/>
    </source>
</evidence>
<dbReference type="RefSeq" id="WP_182847042.1">
    <property type="nucleotide sequence ID" value="NZ_BAAALP010000071.1"/>
</dbReference>
<sequence>MPFPQTHGFLFDDGPRGRVLDVPRYAFEVAFAKARRRNPPFPPWWRRYVGSWQTFAPERAGPSANDARERPLIFGLCQAWNEDDVIYATVRNLFGQGVDEVFVIDDGSDDDTAAEAAAAGATVLRQPAGGAFNEVRRTERIARVIDERTASAGRPLWWIMVDADEFPRGPGRSTIRELVGTLAPEVDTVGSRVLEHYPSRSSAPEPRHHPIDELRMARPYLNPACPAGHWKHQLLHVRAPGDLRFRMGRHTIAAPPDRRPVVESRSSLLMHHFPLRGRERTERRFRQATARSGRYGAGSDKLVGQRTELRLRMLELAYEEKYELMPAMFPGQRNIGFPVHDWRELVEPAEREPHHRPGLPL</sequence>
<dbReference type="Pfam" id="PF13704">
    <property type="entry name" value="Glyco_tranf_2_4"/>
    <property type="match status" value="1"/>
</dbReference>
<evidence type="ECO:0000313" key="1">
    <source>
        <dbReference type="EMBL" id="MBA8955029.1"/>
    </source>
</evidence>
<comment type="caution">
    <text evidence="1">The sequence shown here is derived from an EMBL/GenBank/DDBJ whole genome shotgun (WGS) entry which is preliminary data.</text>
</comment>